<protein>
    <submittedName>
        <fullName evidence="7">RNA polymerase ECF-type sigma factor</fullName>
    </submittedName>
</protein>
<dbReference type="SUPFAM" id="SSF88946">
    <property type="entry name" value="Sigma2 domain of RNA polymerase sigma factors"/>
    <property type="match status" value="1"/>
</dbReference>
<dbReference type="OrthoDB" id="9785675at2"/>
<dbReference type="GeneID" id="89453328"/>
<dbReference type="Pfam" id="PF08281">
    <property type="entry name" value="Sigma70_r4_2"/>
    <property type="match status" value="1"/>
</dbReference>
<evidence type="ECO:0000256" key="3">
    <source>
        <dbReference type="ARBA" id="ARBA00023082"/>
    </source>
</evidence>
<keyword evidence="2" id="KW-0805">Transcription regulation</keyword>
<evidence type="ECO:0000313" key="7">
    <source>
        <dbReference type="EMBL" id="EAP85932.1"/>
    </source>
</evidence>
<feature type="domain" description="RNA polymerase sigma-70 region 2" evidence="5">
    <location>
        <begin position="30"/>
        <end position="92"/>
    </location>
</feature>
<proteinExistence type="inferred from homology"/>
<dbReference type="SUPFAM" id="SSF88659">
    <property type="entry name" value="Sigma3 and sigma4 domains of RNA polymerase sigma factors"/>
    <property type="match status" value="1"/>
</dbReference>
<evidence type="ECO:0000256" key="4">
    <source>
        <dbReference type="ARBA" id="ARBA00023163"/>
    </source>
</evidence>
<dbReference type="CDD" id="cd06171">
    <property type="entry name" value="Sigma70_r4"/>
    <property type="match status" value="1"/>
</dbReference>
<accession>A3UBD1</accession>
<dbReference type="KEGG" id="cat:CA2559_07866"/>
<gene>
    <name evidence="7" type="ordered locus">CA2559_07866</name>
</gene>
<evidence type="ECO:0000256" key="2">
    <source>
        <dbReference type="ARBA" id="ARBA00023015"/>
    </source>
</evidence>
<dbReference type="STRING" id="216432.CA2559_07866"/>
<evidence type="ECO:0000256" key="1">
    <source>
        <dbReference type="ARBA" id="ARBA00010641"/>
    </source>
</evidence>
<dbReference type="Pfam" id="PF04542">
    <property type="entry name" value="Sigma70_r2"/>
    <property type="match status" value="1"/>
</dbReference>
<dbReference type="InterPro" id="IPR014284">
    <property type="entry name" value="RNA_pol_sigma-70_dom"/>
</dbReference>
<dbReference type="InterPro" id="IPR039425">
    <property type="entry name" value="RNA_pol_sigma-70-like"/>
</dbReference>
<dbReference type="InterPro" id="IPR013249">
    <property type="entry name" value="RNA_pol_sigma70_r4_t2"/>
</dbReference>
<dbReference type="GO" id="GO:0003677">
    <property type="term" value="F:DNA binding"/>
    <property type="evidence" value="ECO:0007669"/>
    <property type="project" value="InterPro"/>
</dbReference>
<dbReference type="eggNOG" id="COG1595">
    <property type="taxonomic scope" value="Bacteria"/>
</dbReference>
<comment type="similarity">
    <text evidence="1">Belongs to the sigma-70 factor family. ECF subfamily.</text>
</comment>
<sequence length="191" mass="21990">MGLAHTDIEALITLAKTGKQSAYKKLLDEYWSYIYGFQLKRTSDEFLAEDITIQTFAKAFDKLSTYNSDYKFKTWLTTISKNIHVDIIRKENNAVVTNTSKAENKKINSLADNTLSAEDELIKEQNLSLLLQNIKKLKPDYQNIIMLRYFQELSYKEIAETIDEPINTIKVKLLRARKLLADIITSGTNKV</sequence>
<dbReference type="InterPro" id="IPR013324">
    <property type="entry name" value="RNA_pol_sigma_r3/r4-like"/>
</dbReference>
<dbReference type="InterPro" id="IPR036388">
    <property type="entry name" value="WH-like_DNA-bd_sf"/>
</dbReference>
<keyword evidence="3" id="KW-0731">Sigma factor</keyword>
<dbReference type="Proteomes" id="UP000002297">
    <property type="component" value="Chromosome"/>
</dbReference>
<dbReference type="InterPro" id="IPR007627">
    <property type="entry name" value="RNA_pol_sigma70_r2"/>
</dbReference>
<dbReference type="RefSeq" id="WP_013187318.1">
    <property type="nucleotide sequence ID" value="NC_014230.1"/>
</dbReference>
<evidence type="ECO:0000313" key="8">
    <source>
        <dbReference type="Proteomes" id="UP000002297"/>
    </source>
</evidence>
<dbReference type="InterPro" id="IPR013325">
    <property type="entry name" value="RNA_pol_sigma_r2"/>
</dbReference>
<organism evidence="7 8">
    <name type="scientific">Croceibacter atlanticus (strain ATCC BAA-628 / JCM 21780 / CIP 108009 / IAM 15332 / KCTC 12090 / HTCC2559)</name>
    <dbReference type="NCBI Taxonomy" id="216432"/>
    <lineage>
        <taxon>Bacteria</taxon>
        <taxon>Pseudomonadati</taxon>
        <taxon>Bacteroidota</taxon>
        <taxon>Flavobacteriia</taxon>
        <taxon>Flavobacteriales</taxon>
        <taxon>Flavobacteriaceae</taxon>
        <taxon>Croceibacter</taxon>
    </lineage>
</organism>
<dbReference type="AlphaFoldDB" id="A3UBD1"/>
<dbReference type="Gene3D" id="1.10.10.10">
    <property type="entry name" value="Winged helix-like DNA-binding domain superfamily/Winged helix DNA-binding domain"/>
    <property type="match status" value="1"/>
</dbReference>
<evidence type="ECO:0000259" key="6">
    <source>
        <dbReference type="Pfam" id="PF08281"/>
    </source>
</evidence>
<feature type="domain" description="RNA polymerase sigma factor 70 region 4 type 2" evidence="6">
    <location>
        <begin position="130"/>
        <end position="180"/>
    </location>
</feature>
<dbReference type="EMBL" id="CP002046">
    <property type="protein sequence ID" value="EAP85932.1"/>
    <property type="molecule type" value="Genomic_DNA"/>
</dbReference>
<reference evidence="7 8" key="1">
    <citation type="journal article" date="2010" name="J. Bacteriol.">
        <title>The complete genome sequence of Croceibacter atlanticus HTCC2559T.</title>
        <authorList>
            <person name="Oh H.M."/>
            <person name="Kang I."/>
            <person name="Ferriera S."/>
            <person name="Giovannoni S.J."/>
            <person name="Cho J.C."/>
        </authorList>
    </citation>
    <scope>NUCLEOTIDE SEQUENCE [LARGE SCALE GENOMIC DNA]</scope>
    <source>
        <strain evidence="8">ATCC BAA-628 / HTCC2559 / KCTC 12090</strain>
    </source>
</reference>
<dbReference type="Gene3D" id="1.10.1740.10">
    <property type="match status" value="1"/>
</dbReference>
<dbReference type="HOGENOM" id="CLU_047691_3_4_10"/>
<keyword evidence="4" id="KW-0804">Transcription</keyword>
<name>A3UBD1_CROAH</name>
<dbReference type="GO" id="GO:0016987">
    <property type="term" value="F:sigma factor activity"/>
    <property type="evidence" value="ECO:0007669"/>
    <property type="project" value="UniProtKB-KW"/>
</dbReference>
<dbReference type="PANTHER" id="PTHR43133:SF51">
    <property type="entry name" value="RNA POLYMERASE SIGMA FACTOR"/>
    <property type="match status" value="1"/>
</dbReference>
<evidence type="ECO:0000259" key="5">
    <source>
        <dbReference type="Pfam" id="PF04542"/>
    </source>
</evidence>
<dbReference type="PANTHER" id="PTHR43133">
    <property type="entry name" value="RNA POLYMERASE ECF-TYPE SIGMA FACTO"/>
    <property type="match status" value="1"/>
</dbReference>
<keyword evidence="8" id="KW-1185">Reference proteome</keyword>
<dbReference type="GO" id="GO:0006352">
    <property type="term" value="P:DNA-templated transcription initiation"/>
    <property type="evidence" value="ECO:0007669"/>
    <property type="project" value="InterPro"/>
</dbReference>
<dbReference type="NCBIfam" id="TIGR02937">
    <property type="entry name" value="sigma70-ECF"/>
    <property type="match status" value="1"/>
</dbReference>